<keyword evidence="9" id="KW-1185">Reference proteome</keyword>
<dbReference type="PANTHER" id="PTHR31815">
    <property type="entry name" value="AGAP005329-PA"/>
    <property type="match status" value="1"/>
</dbReference>
<dbReference type="Pfam" id="PF10177">
    <property type="entry name" value="DUF2371"/>
    <property type="match status" value="1"/>
</dbReference>
<feature type="transmembrane region" description="Helical" evidence="7">
    <location>
        <begin position="103"/>
        <end position="124"/>
    </location>
</feature>
<comment type="similarity">
    <text evidence="2">Belongs to the TMEM200 family.</text>
</comment>
<evidence type="ECO:0000256" key="7">
    <source>
        <dbReference type="SAM" id="Phobius"/>
    </source>
</evidence>
<dbReference type="Proteomes" id="UP001153636">
    <property type="component" value="Chromosome 9"/>
</dbReference>
<reference evidence="8" key="1">
    <citation type="submission" date="2022-01" db="EMBL/GenBank/DDBJ databases">
        <authorList>
            <person name="King R."/>
        </authorList>
    </citation>
    <scope>NUCLEOTIDE SEQUENCE</scope>
</reference>
<sequence>MNQGPFLGTGWTRGGASEVVRRAHPASGAQWNVQVVRGKVNGRCLWNACKALSLGLLLMVLGAAMATIGYYADHLSAAPEFKANFTVRAKNETKSFHLNNLSYAGPIVMGVGGFIVVAACVMTFEARDSAAKVVPARFKLSTTGPGPPSICGHGSCSSRHSSLKTSAVQVQTMAQHPHQHTHQRAHCHSASADRRALTQSFLHFSRGLALDTQQNKNLLKIPQGSINRSPSAPDLVLERSGKTEQPPSPQQVRTPLPLKANPKPKTFAACALLNPGLLHRHAISVDETAGNYRLSNESLHLCGSQEGSMAMDLHLEYPVTLRVKDRRRPLKRQRRVEEEKEMNHAHDGGIRRSSHTCSVKLPSTHNLGDISKKGGSAHQLPTHYSHCPVAAAAAAAATAHTASTRRRSSNASDIGARRHRKSDYSHRRGQLERAISQDSRLTGAIPKYYHQHHSPQRTPQYTPEVSPQITPQPTRAQNSLDLDPGGGHTVDSDVRLSQHSVYFSNSPQK</sequence>
<proteinExistence type="inferred from homology"/>
<evidence type="ECO:0000256" key="5">
    <source>
        <dbReference type="ARBA" id="ARBA00023136"/>
    </source>
</evidence>
<comment type="subcellular location">
    <subcellularLocation>
        <location evidence="1">Membrane</location>
        <topology evidence="1">Multi-pass membrane protein</topology>
    </subcellularLocation>
</comment>
<evidence type="ECO:0000256" key="1">
    <source>
        <dbReference type="ARBA" id="ARBA00004141"/>
    </source>
</evidence>
<evidence type="ECO:0000313" key="9">
    <source>
        <dbReference type="Proteomes" id="UP001153636"/>
    </source>
</evidence>
<gene>
    <name evidence="8" type="ORF">PSYICH_LOCUS15122</name>
</gene>
<feature type="region of interest" description="Disordered" evidence="6">
    <location>
        <begin position="450"/>
        <end position="509"/>
    </location>
</feature>
<evidence type="ECO:0000256" key="4">
    <source>
        <dbReference type="ARBA" id="ARBA00022989"/>
    </source>
</evidence>
<dbReference type="EMBL" id="OV651821">
    <property type="protein sequence ID" value="CAH1115452.1"/>
    <property type="molecule type" value="Genomic_DNA"/>
</dbReference>
<name>A0A9P0DFK3_9CUCU</name>
<keyword evidence="4 7" id="KW-1133">Transmembrane helix</keyword>
<dbReference type="InterPro" id="IPR018787">
    <property type="entry name" value="DUF2371_TMEM200"/>
</dbReference>
<feature type="region of interest" description="Disordered" evidence="6">
    <location>
        <begin position="398"/>
        <end position="430"/>
    </location>
</feature>
<dbReference type="OrthoDB" id="9994280at2759"/>
<feature type="compositionally biased region" description="Polar residues" evidence="6">
    <location>
        <begin position="456"/>
        <end position="480"/>
    </location>
</feature>
<dbReference type="PANTHER" id="PTHR31815:SF1">
    <property type="entry name" value="TRANSMEMBRANE PROTEIN 200C"/>
    <property type="match status" value="1"/>
</dbReference>
<keyword evidence="5 7" id="KW-0472">Membrane</keyword>
<feature type="compositionally biased region" description="Basic and acidic residues" evidence="6">
    <location>
        <begin position="335"/>
        <end position="350"/>
    </location>
</feature>
<keyword evidence="3 7" id="KW-0812">Transmembrane</keyword>
<feature type="region of interest" description="Disordered" evidence="6">
    <location>
        <begin position="221"/>
        <end position="257"/>
    </location>
</feature>
<evidence type="ECO:0000256" key="2">
    <source>
        <dbReference type="ARBA" id="ARBA00005308"/>
    </source>
</evidence>
<evidence type="ECO:0000256" key="6">
    <source>
        <dbReference type="SAM" id="MobiDB-lite"/>
    </source>
</evidence>
<dbReference type="GO" id="GO:0016020">
    <property type="term" value="C:membrane"/>
    <property type="evidence" value="ECO:0007669"/>
    <property type="project" value="UniProtKB-SubCell"/>
</dbReference>
<organism evidence="8 9">
    <name type="scientific">Psylliodes chrysocephalus</name>
    <dbReference type="NCBI Taxonomy" id="3402493"/>
    <lineage>
        <taxon>Eukaryota</taxon>
        <taxon>Metazoa</taxon>
        <taxon>Ecdysozoa</taxon>
        <taxon>Arthropoda</taxon>
        <taxon>Hexapoda</taxon>
        <taxon>Insecta</taxon>
        <taxon>Pterygota</taxon>
        <taxon>Neoptera</taxon>
        <taxon>Endopterygota</taxon>
        <taxon>Coleoptera</taxon>
        <taxon>Polyphaga</taxon>
        <taxon>Cucujiformia</taxon>
        <taxon>Chrysomeloidea</taxon>
        <taxon>Chrysomelidae</taxon>
        <taxon>Galerucinae</taxon>
        <taxon>Alticini</taxon>
        <taxon>Psylliodes</taxon>
    </lineage>
</organism>
<evidence type="ECO:0000313" key="8">
    <source>
        <dbReference type="EMBL" id="CAH1115452.1"/>
    </source>
</evidence>
<feature type="transmembrane region" description="Helical" evidence="7">
    <location>
        <begin position="51"/>
        <end position="72"/>
    </location>
</feature>
<feature type="compositionally biased region" description="Polar residues" evidence="6">
    <location>
        <begin position="497"/>
        <end position="509"/>
    </location>
</feature>
<accession>A0A9P0DFK3</accession>
<protein>
    <submittedName>
        <fullName evidence="8">Uncharacterized protein</fullName>
    </submittedName>
</protein>
<dbReference type="AlphaFoldDB" id="A0A9P0DFK3"/>
<evidence type="ECO:0000256" key="3">
    <source>
        <dbReference type="ARBA" id="ARBA00022692"/>
    </source>
</evidence>
<feature type="region of interest" description="Disordered" evidence="6">
    <location>
        <begin position="330"/>
        <end position="356"/>
    </location>
</feature>